<evidence type="ECO:0000313" key="3">
    <source>
        <dbReference type="Proteomes" id="UP000030651"/>
    </source>
</evidence>
<dbReference type="Proteomes" id="UP000030651">
    <property type="component" value="Unassembled WGS sequence"/>
</dbReference>
<dbReference type="Pfam" id="PF20150">
    <property type="entry name" value="2EXR"/>
    <property type="match status" value="1"/>
</dbReference>
<dbReference type="HOGENOM" id="CLU_906441_0_0_1"/>
<organism evidence="2 3">
    <name type="scientific">Pestalotiopsis fici (strain W106-1 / CGMCC3.15140)</name>
    <dbReference type="NCBI Taxonomy" id="1229662"/>
    <lineage>
        <taxon>Eukaryota</taxon>
        <taxon>Fungi</taxon>
        <taxon>Dikarya</taxon>
        <taxon>Ascomycota</taxon>
        <taxon>Pezizomycotina</taxon>
        <taxon>Sordariomycetes</taxon>
        <taxon>Xylariomycetidae</taxon>
        <taxon>Amphisphaeriales</taxon>
        <taxon>Sporocadaceae</taxon>
        <taxon>Pestalotiopsis</taxon>
    </lineage>
</organism>
<evidence type="ECO:0000313" key="2">
    <source>
        <dbReference type="EMBL" id="ETS82084.1"/>
    </source>
</evidence>
<dbReference type="RefSeq" id="XP_007833858.1">
    <property type="nucleotide sequence ID" value="XM_007835667.1"/>
</dbReference>
<dbReference type="EMBL" id="KI912112">
    <property type="protein sequence ID" value="ETS82084.1"/>
    <property type="molecule type" value="Genomic_DNA"/>
</dbReference>
<dbReference type="InterPro" id="IPR045518">
    <property type="entry name" value="2EXR"/>
</dbReference>
<dbReference type="AlphaFoldDB" id="W3X7S9"/>
<evidence type="ECO:0000259" key="1">
    <source>
        <dbReference type="Pfam" id="PF20150"/>
    </source>
</evidence>
<name>W3X7S9_PESFW</name>
<accession>W3X7S9</accession>
<reference evidence="3" key="1">
    <citation type="journal article" date="2015" name="BMC Genomics">
        <title>Genomic and transcriptomic analysis of the endophytic fungus Pestalotiopsis fici reveals its lifestyle and high potential for synthesis of natural products.</title>
        <authorList>
            <person name="Wang X."/>
            <person name="Zhang X."/>
            <person name="Liu L."/>
            <person name="Xiang M."/>
            <person name="Wang W."/>
            <person name="Sun X."/>
            <person name="Che Y."/>
            <person name="Guo L."/>
            <person name="Liu G."/>
            <person name="Guo L."/>
            <person name="Wang C."/>
            <person name="Yin W.B."/>
            <person name="Stadler M."/>
            <person name="Zhang X."/>
            <person name="Liu X."/>
        </authorList>
    </citation>
    <scope>NUCLEOTIDE SEQUENCE [LARGE SCALE GENOMIC DNA]</scope>
    <source>
        <strain evidence="3">W106-1 / CGMCC3.15140</strain>
    </source>
</reference>
<feature type="domain" description="2EXR" evidence="1">
    <location>
        <begin position="8"/>
        <end position="125"/>
    </location>
</feature>
<sequence>MKEPLCEFHCFSRLPTEIQLSIWEAWREDAPPVRHHFMLGASGTEYVAFDCGTQSWMSAEAALGDHVDPIYHQIRFTNKINFAQPTISRGAMFPYAQSYFDDPGADYAGDYCRTAHAWVNFEKDIFFIDDIRLESRERLHLLSRDVHRQQPATFQGNHWATKIQRLAFYVNIAGPAKAWVHWDKTDIITLANMSSLKEIILVIRCKGCCYFYGDEADSCGFIQKIDRQDNSPASPKFFCKWYHECITASLGPWSPLKPLCTTLAKRAHELEVEVARCLARAGRSTVEVKVVTDGVDKHAYIVKESRQ</sequence>
<keyword evidence="3" id="KW-1185">Reference proteome</keyword>
<protein>
    <recommendedName>
        <fullName evidence="1">2EXR domain-containing protein</fullName>
    </recommendedName>
</protein>
<dbReference type="InParanoid" id="W3X7S9"/>
<proteinExistence type="predicted"/>
<gene>
    <name evidence="2" type="ORF">PFICI_07086</name>
</gene>
<dbReference type="KEGG" id="pfy:PFICI_07086"/>
<dbReference type="GeneID" id="19272099"/>
<dbReference type="OrthoDB" id="4686136at2759"/>